<keyword evidence="3 7" id="KW-0812">Transmembrane</keyword>
<keyword evidence="4 7" id="KW-1133">Transmembrane helix</keyword>
<comment type="subcellular location">
    <subcellularLocation>
        <location evidence="7">Cell inner membrane</location>
        <topology evidence="7">Single-pass type II membrane protein</topology>
    </subcellularLocation>
    <text evidence="7">Localizes to the division septum.</text>
</comment>
<dbReference type="HAMAP" id="MF_00599">
    <property type="entry name" value="FtsB"/>
    <property type="match status" value="1"/>
</dbReference>
<comment type="caution">
    <text evidence="9">The sequence shown here is derived from an EMBL/GenBank/DDBJ whole genome shotgun (WGS) entry which is preliminary data.</text>
</comment>
<gene>
    <name evidence="7 9" type="primary">ftsB</name>
    <name evidence="9" type="ORF">QC823_12450</name>
</gene>
<dbReference type="InterPro" id="IPR007060">
    <property type="entry name" value="FtsL/DivIC"/>
</dbReference>
<keyword evidence="2 7" id="KW-0132">Cell division</keyword>
<keyword evidence="1 7" id="KW-1003">Cell membrane</keyword>
<dbReference type="InterPro" id="IPR023081">
    <property type="entry name" value="Cell_div_FtsB"/>
</dbReference>
<comment type="function">
    <text evidence="7">Essential cell division protein. May link together the upstream cell division proteins, which are predominantly cytoplasmic, with the downstream cell division proteins, which are predominantly periplasmic.</text>
</comment>
<evidence type="ECO:0000256" key="4">
    <source>
        <dbReference type="ARBA" id="ARBA00022989"/>
    </source>
</evidence>
<feature type="transmembrane region" description="Helical" evidence="8">
    <location>
        <begin position="17"/>
        <end position="35"/>
    </location>
</feature>
<keyword evidence="6 7" id="KW-0131">Cell cycle</keyword>
<name>A0ABU1H669_9GAMM</name>
<evidence type="ECO:0000256" key="1">
    <source>
        <dbReference type="ARBA" id="ARBA00022475"/>
    </source>
</evidence>
<protein>
    <recommendedName>
        <fullName evidence="7">Cell division protein FtsB</fullName>
    </recommendedName>
</protein>
<evidence type="ECO:0000313" key="9">
    <source>
        <dbReference type="EMBL" id="MDR5899797.1"/>
    </source>
</evidence>
<dbReference type="NCBIfam" id="NF002058">
    <property type="entry name" value="PRK00888.1"/>
    <property type="match status" value="1"/>
</dbReference>
<evidence type="ECO:0000256" key="8">
    <source>
        <dbReference type="SAM" id="Phobius"/>
    </source>
</evidence>
<comment type="similarity">
    <text evidence="7">Belongs to the FtsB family.</text>
</comment>
<sequence length="126" mass="14011">MSSEANGEAGGWAFRKWLALGLFLLLLVLQYQLWWGTGGWFDLQIVEKRVATQEAVNAPLRDRNARLAAEVTDLKQGLDAIEERARSDMGMVRADEQFFWVPGVAIEPQLIEINAGLVAPVSEPSQ</sequence>
<comment type="subunit">
    <text evidence="7">Part of a complex composed of FtsB, FtsL and FtsQ.</text>
</comment>
<evidence type="ECO:0000256" key="5">
    <source>
        <dbReference type="ARBA" id="ARBA00023136"/>
    </source>
</evidence>
<keyword evidence="5 7" id="KW-0472">Membrane</keyword>
<evidence type="ECO:0000256" key="6">
    <source>
        <dbReference type="ARBA" id="ARBA00023306"/>
    </source>
</evidence>
<dbReference type="GO" id="GO:0051301">
    <property type="term" value="P:cell division"/>
    <property type="evidence" value="ECO:0007669"/>
    <property type="project" value="UniProtKB-KW"/>
</dbReference>
<organism evidence="9 10">
    <name type="scientific">Vreelandella vilamensis</name>
    <dbReference type="NCBI Taxonomy" id="531309"/>
    <lineage>
        <taxon>Bacteria</taxon>
        <taxon>Pseudomonadati</taxon>
        <taxon>Pseudomonadota</taxon>
        <taxon>Gammaproteobacteria</taxon>
        <taxon>Oceanospirillales</taxon>
        <taxon>Halomonadaceae</taxon>
        <taxon>Vreelandella</taxon>
    </lineage>
</organism>
<proteinExistence type="inferred from homology"/>
<keyword evidence="10" id="KW-1185">Reference proteome</keyword>
<feature type="topological domain" description="Periplasmic" evidence="7">
    <location>
        <begin position="36"/>
        <end position="126"/>
    </location>
</feature>
<dbReference type="EMBL" id="JARWAN010000021">
    <property type="protein sequence ID" value="MDR5899797.1"/>
    <property type="molecule type" value="Genomic_DNA"/>
</dbReference>
<dbReference type="Pfam" id="PF04977">
    <property type="entry name" value="DivIC"/>
    <property type="match status" value="1"/>
</dbReference>
<dbReference type="PANTHER" id="PTHR37485:SF1">
    <property type="entry name" value="CELL DIVISION PROTEIN FTSB"/>
    <property type="match status" value="1"/>
</dbReference>
<keyword evidence="7" id="KW-0997">Cell inner membrane</keyword>
<accession>A0ABU1H669</accession>
<dbReference type="RefSeq" id="WP_309656677.1">
    <property type="nucleotide sequence ID" value="NZ_JARWAN010000021.1"/>
</dbReference>
<dbReference type="Proteomes" id="UP001254564">
    <property type="component" value="Unassembled WGS sequence"/>
</dbReference>
<evidence type="ECO:0000313" key="10">
    <source>
        <dbReference type="Proteomes" id="UP001254564"/>
    </source>
</evidence>
<evidence type="ECO:0000256" key="3">
    <source>
        <dbReference type="ARBA" id="ARBA00022692"/>
    </source>
</evidence>
<reference evidence="9 10" key="1">
    <citation type="submission" date="2023-04" db="EMBL/GenBank/DDBJ databases">
        <title>A long-awaited taxogenomic arrangement of the family Halomonadaceae.</title>
        <authorList>
            <person name="De La Haba R."/>
            <person name="Chuvochina M."/>
            <person name="Wittouck S."/>
            <person name="Arahal D.R."/>
            <person name="Sanchez-Porro C."/>
            <person name="Hugenholtz P."/>
            <person name="Ventosa A."/>
        </authorList>
    </citation>
    <scope>NUCLEOTIDE SEQUENCE [LARGE SCALE GENOMIC DNA]</scope>
    <source>
        <strain evidence="9 10">DSM 21020</strain>
    </source>
</reference>
<dbReference type="PANTHER" id="PTHR37485">
    <property type="entry name" value="CELL DIVISION PROTEIN FTSB"/>
    <property type="match status" value="1"/>
</dbReference>
<evidence type="ECO:0000256" key="7">
    <source>
        <dbReference type="HAMAP-Rule" id="MF_00599"/>
    </source>
</evidence>
<evidence type="ECO:0000256" key="2">
    <source>
        <dbReference type="ARBA" id="ARBA00022618"/>
    </source>
</evidence>
<feature type="topological domain" description="Cytoplasmic" evidence="7">
    <location>
        <begin position="1"/>
        <end position="17"/>
    </location>
</feature>